<reference evidence="11" key="1">
    <citation type="submission" date="2023-06" db="EMBL/GenBank/DDBJ databases">
        <title>Genome-scale phylogeny and comparative genomics of the fungal order Sordariales.</title>
        <authorList>
            <consortium name="Lawrence Berkeley National Laboratory"/>
            <person name="Hensen N."/>
            <person name="Bonometti L."/>
            <person name="Westerberg I."/>
            <person name="Brannstrom I.O."/>
            <person name="Guillou S."/>
            <person name="Cros-Aarteil S."/>
            <person name="Calhoun S."/>
            <person name="Haridas S."/>
            <person name="Kuo A."/>
            <person name="Mondo S."/>
            <person name="Pangilinan J."/>
            <person name="Riley R."/>
            <person name="Labutti K."/>
            <person name="Andreopoulos B."/>
            <person name="Lipzen A."/>
            <person name="Chen C."/>
            <person name="Yanf M."/>
            <person name="Daum C."/>
            <person name="Ng V."/>
            <person name="Clum A."/>
            <person name="Steindorff A."/>
            <person name="Ohm R."/>
            <person name="Martin F."/>
            <person name="Silar P."/>
            <person name="Natvig D."/>
            <person name="Lalanne C."/>
            <person name="Gautier V."/>
            <person name="Ament-Velasquez S.L."/>
            <person name="Kruys A."/>
            <person name="Hutchinson M.I."/>
            <person name="Powell A.J."/>
            <person name="Barry K."/>
            <person name="Miller A.N."/>
            <person name="Grigoriev I.V."/>
            <person name="Debuchy R."/>
            <person name="Gladieux P."/>
            <person name="Thoren M.H."/>
            <person name="Johannesson H."/>
        </authorList>
    </citation>
    <scope>NUCLEOTIDE SEQUENCE</scope>
    <source>
        <strain evidence="11">SMH4607-1</strain>
    </source>
</reference>
<dbReference type="GO" id="GO:0005789">
    <property type="term" value="C:endoplasmic reticulum membrane"/>
    <property type="evidence" value="ECO:0007669"/>
    <property type="project" value="UniProtKB-SubCell"/>
</dbReference>
<feature type="transmembrane region" description="Helical" evidence="10">
    <location>
        <begin position="122"/>
        <end position="142"/>
    </location>
</feature>
<gene>
    <name evidence="8" type="primary">SCS3</name>
    <name evidence="8" type="synonym">FIT2B</name>
    <name evidence="11" type="ORF">B0H67DRAFT_492804</name>
</gene>
<sequence length="323" mass="35043">MSPSRRPQAPTPPTGPRQRNTPYLPTPTELALLAGYPALLLFGALFSLVSPETRAAPYDALRHAHSQDPALAPSYFARKDNLFNVLFVKRGWAWISAAFLVFVLTHPALAGGAVRARAGVRWAAVTLWWVFVTQWFFGPAIIDRGFRWTGGKCEVAVDKVYAGEADPGEVFTAAACKSTGGRWSGGHDISGHVFLLVLGSFFLVQEVGWVAARWARVVREERSVVMHDGAVKGAGIEAERRREHLGVGEEDGVSITEALGRGGGLAAGVIGLSGWMLLMTAIYFHTWFEKLTGLLVALAGLYVIYVLPRWVPALRQVVGLPGI</sequence>
<dbReference type="EMBL" id="JAUKUA010000005">
    <property type="protein sequence ID" value="KAK0711955.1"/>
    <property type="molecule type" value="Genomic_DNA"/>
</dbReference>
<dbReference type="PANTHER" id="PTHR23129:SF0">
    <property type="entry name" value="ACYL-COENZYME A DIPHOSPHATASE FITM2"/>
    <property type="match status" value="1"/>
</dbReference>
<dbReference type="Pfam" id="PF10261">
    <property type="entry name" value="FIT"/>
    <property type="match status" value="1"/>
</dbReference>
<evidence type="ECO:0000313" key="11">
    <source>
        <dbReference type="EMBL" id="KAK0711955.1"/>
    </source>
</evidence>
<comment type="catalytic activity">
    <reaction evidence="8">
        <text>(9Z)-octadecenoyl-CoA + H2O = S-(9Z-octadecenoyl)-4'-phosphopantetheine + adenosine 3',5'-bisphosphate + 2 H(+)</text>
        <dbReference type="Rhea" id="RHEA:65564"/>
        <dbReference type="ChEBI" id="CHEBI:15377"/>
        <dbReference type="ChEBI" id="CHEBI:15378"/>
        <dbReference type="ChEBI" id="CHEBI:57387"/>
        <dbReference type="ChEBI" id="CHEBI:58343"/>
        <dbReference type="ChEBI" id="CHEBI:156553"/>
    </reaction>
</comment>
<keyword evidence="7 8" id="KW-0472">Membrane</keyword>
<keyword evidence="12" id="KW-1185">Reference proteome</keyword>
<dbReference type="Proteomes" id="UP001172102">
    <property type="component" value="Unassembled WGS sequence"/>
</dbReference>
<dbReference type="PANTHER" id="PTHR23129">
    <property type="entry name" value="ACYL-COENZYME A DIPHOSPHATASE FITM2"/>
    <property type="match status" value="1"/>
</dbReference>
<comment type="catalytic activity">
    <reaction evidence="8">
        <text>hexadecanoyl-CoA + H2O = S-hexadecanoyl-4'-phosphopantetheine + adenosine 3',5'-bisphosphate + 2 H(+)</text>
        <dbReference type="Rhea" id="RHEA:50032"/>
        <dbReference type="ChEBI" id="CHEBI:15377"/>
        <dbReference type="ChEBI" id="CHEBI:15378"/>
        <dbReference type="ChEBI" id="CHEBI:57379"/>
        <dbReference type="ChEBI" id="CHEBI:58343"/>
        <dbReference type="ChEBI" id="CHEBI:132018"/>
    </reaction>
</comment>
<keyword evidence="2 8" id="KW-0812">Transmembrane</keyword>
<feature type="active site" evidence="8">
    <location>
        <position position="285"/>
    </location>
</feature>
<feature type="active site" evidence="8">
    <location>
        <position position="192"/>
    </location>
</feature>
<keyword evidence="8" id="KW-1208">Phospholipid metabolism</keyword>
<evidence type="ECO:0000313" key="12">
    <source>
        <dbReference type="Proteomes" id="UP001172102"/>
    </source>
</evidence>
<feature type="transmembrane region" description="Helical" evidence="10">
    <location>
        <begin position="291"/>
        <end position="307"/>
    </location>
</feature>
<comment type="function">
    <text evidence="8">Fatty acyl-coenzyme A (CoA) diphosphatase that hydrolyzes fatty acyl-CoA to yield acyl-4'-phosphopantetheine and adenosine 3',5'-bisphosphate. Preferentially hydrolyzes unsaturated long-chain acyl-CoA substrates in the endoplasmic reticulum (ER) lumen. This catalytic activity is required for maintaining ER structure and for lipid droplets (LDs) biogenesis, which are lipid storage organelles involved in maintaining lipid and energy homeostasis. May directly bind to diacylglycerol (DAGs) and triacylglycerol, which is also important for LD biogenesis. May support directional budding of nacent LDs from the ER into the cytosol by reducing DAG levels at sites of LD formation. May play a role in the regulation of cell morphology and cytoskeletal organization. Involved in phospholipid biosynthesis.</text>
</comment>
<evidence type="ECO:0000256" key="10">
    <source>
        <dbReference type="SAM" id="Phobius"/>
    </source>
</evidence>
<keyword evidence="3 8" id="KW-0378">Hydrolase</keyword>
<dbReference type="EC" id="3.6.1.-" evidence="8"/>
<feature type="transmembrane region" description="Helical" evidence="10">
    <location>
        <begin position="265"/>
        <end position="285"/>
    </location>
</feature>
<feature type="transmembrane region" description="Helical" evidence="10">
    <location>
        <begin position="91"/>
        <end position="110"/>
    </location>
</feature>
<evidence type="ECO:0000256" key="9">
    <source>
        <dbReference type="SAM" id="MobiDB-lite"/>
    </source>
</evidence>
<evidence type="ECO:0000256" key="5">
    <source>
        <dbReference type="ARBA" id="ARBA00022989"/>
    </source>
</evidence>
<keyword evidence="8" id="KW-0594">Phospholipid biosynthesis</keyword>
<evidence type="ECO:0000256" key="2">
    <source>
        <dbReference type="ARBA" id="ARBA00022692"/>
    </source>
</evidence>
<keyword evidence="5 8" id="KW-1133">Transmembrane helix</keyword>
<dbReference type="AlphaFoldDB" id="A0AA40A9Y1"/>
<feature type="transmembrane region" description="Helical" evidence="10">
    <location>
        <begin position="193"/>
        <end position="212"/>
    </location>
</feature>
<comment type="subcellular location">
    <subcellularLocation>
        <location evidence="1 8">Endoplasmic reticulum membrane</location>
        <topology evidence="1 8">Multi-pass membrane protein</topology>
    </subcellularLocation>
</comment>
<keyword evidence="8" id="KW-0444">Lipid biosynthesis</keyword>
<feature type="transmembrane region" description="Helical" evidence="10">
    <location>
        <begin position="30"/>
        <end position="49"/>
    </location>
</feature>
<comment type="caution">
    <text evidence="11">The sequence shown here is derived from an EMBL/GenBank/DDBJ whole genome shotgun (WGS) entry which is preliminary data.</text>
</comment>
<evidence type="ECO:0000256" key="8">
    <source>
        <dbReference type="HAMAP-Rule" id="MF_03231"/>
    </source>
</evidence>
<keyword evidence="4 8" id="KW-0256">Endoplasmic reticulum</keyword>
<evidence type="ECO:0000256" key="1">
    <source>
        <dbReference type="ARBA" id="ARBA00004477"/>
    </source>
</evidence>
<evidence type="ECO:0000256" key="4">
    <source>
        <dbReference type="ARBA" id="ARBA00022824"/>
    </source>
</evidence>
<dbReference type="GO" id="GO:0010945">
    <property type="term" value="F:coenzyme A diphosphatase activity"/>
    <property type="evidence" value="ECO:0007669"/>
    <property type="project" value="InterPro"/>
</dbReference>
<evidence type="ECO:0000256" key="6">
    <source>
        <dbReference type="ARBA" id="ARBA00023098"/>
    </source>
</evidence>
<comment type="catalytic activity">
    <reaction evidence="8">
        <text>(5Z,8Z,11Z,14Z)-eicosatetraenoyl-CoA + H2O = S-(5Z,8Z,11Z,14Z-eicosatetraenoyl)-4'-phosphopantetheine + adenosine 3',5'-bisphosphate + 2 H(+)</text>
        <dbReference type="Rhea" id="RHEA:65568"/>
        <dbReference type="ChEBI" id="CHEBI:15377"/>
        <dbReference type="ChEBI" id="CHEBI:15378"/>
        <dbReference type="ChEBI" id="CHEBI:57368"/>
        <dbReference type="ChEBI" id="CHEBI:58343"/>
        <dbReference type="ChEBI" id="CHEBI:156554"/>
    </reaction>
</comment>
<feature type="region of interest" description="Disordered" evidence="9">
    <location>
        <begin position="1"/>
        <end position="22"/>
    </location>
</feature>
<dbReference type="GO" id="GO:0140042">
    <property type="term" value="P:lipid droplet formation"/>
    <property type="evidence" value="ECO:0007669"/>
    <property type="project" value="UniProtKB-UniRule"/>
</dbReference>
<evidence type="ECO:0000256" key="7">
    <source>
        <dbReference type="ARBA" id="ARBA00023136"/>
    </source>
</evidence>
<accession>A0AA40A9Y1</accession>
<comment type="catalytic activity">
    <reaction evidence="8">
        <text>an acyl-CoA + H2O = an acyl-4'-phosphopantetheine + adenosine 3',5'-bisphosphate + 2 H(+)</text>
        <dbReference type="Rhea" id="RHEA:50044"/>
        <dbReference type="ChEBI" id="CHEBI:15377"/>
        <dbReference type="ChEBI" id="CHEBI:15378"/>
        <dbReference type="ChEBI" id="CHEBI:58342"/>
        <dbReference type="ChEBI" id="CHEBI:58343"/>
        <dbReference type="ChEBI" id="CHEBI:132023"/>
    </reaction>
</comment>
<dbReference type="InterPro" id="IPR019388">
    <property type="entry name" value="FIT"/>
</dbReference>
<name>A0AA40A9Y1_9PEZI</name>
<keyword evidence="6" id="KW-0443">Lipid metabolism</keyword>
<dbReference type="InterPro" id="IPR046400">
    <property type="entry name" value="SCS3"/>
</dbReference>
<dbReference type="HAMAP" id="MF_03231">
    <property type="entry name" value="SCS3"/>
    <property type="match status" value="1"/>
</dbReference>
<comment type="similarity">
    <text evidence="8">Belongs to the FIT family. Fungal FIT2B/SCS3 subfamily.</text>
</comment>
<organism evidence="11 12">
    <name type="scientific">Lasiosphaeris hirsuta</name>
    <dbReference type="NCBI Taxonomy" id="260670"/>
    <lineage>
        <taxon>Eukaryota</taxon>
        <taxon>Fungi</taxon>
        <taxon>Dikarya</taxon>
        <taxon>Ascomycota</taxon>
        <taxon>Pezizomycotina</taxon>
        <taxon>Sordariomycetes</taxon>
        <taxon>Sordariomycetidae</taxon>
        <taxon>Sordariales</taxon>
        <taxon>Lasiosphaeriaceae</taxon>
        <taxon>Lasiosphaeris</taxon>
    </lineage>
</organism>
<evidence type="ECO:0000256" key="3">
    <source>
        <dbReference type="ARBA" id="ARBA00022801"/>
    </source>
</evidence>
<protein>
    <recommendedName>
        <fullName evidence="8">Acyl-coenzyme A diphosphatase SCS3</fullName>
        <ecNumber evidence="8">3.6.1.-</ecNumber>
    </recommendedName>
    <alternativeName>
        <fullName evidence="8">FIT family protein SCS3</fullName>
    </alternativeName>
</protein>
<dbReference type="GO" id="GO:0008654">
    <property type="term" value="P:phospholipid biosynthetic process"/>
    <property type="evidence" value="ECO:0007669"/>
    <property type="project" value="UniProtKB-KW"/>
</dbReference>
<proteinExistence type="inferred from homology"/>